<feature type="transmembrane region" description="Helical" evidence="1">
    <location>
        <begin position="230"/>
        <end position="249"/>
    </location>
</feature>
<name>A0A2G0CJH5_9BACT</name>
<keyword evidence="4" id="KW-1185">Reference proteome</keyword>
<proteinExistence type="predicted"/>
<evidence type="ECO:0000259" key="2">
    <source>
        <dbReference type="Pfam" id="PF02517"/>
    </source>
</evidence>
<dbReference type="GO" id="GO:0080120">
    <property type="term" value="P:CAAX-box protein maturation"/>
    <property type="evidence" value="ECO:0007669"/>
    <property type="project" value="UniProtKB-ARBA"/>
</dbReference>
<feature type="transmembrane region" description="Helical" evidence="1">
    <location>
        <begin position="16"/>
        <end position="34"/>
    </location>
</feature>
<evidence type="ECO:0000313" key="4">
    <source>
        <dbReference type="Proteomes" id="UP000226437"/>
    </source>
</evidence>
<keyword evidence="1" id="KW-0812">Transmembrane</keyword>
<feature type="transmembrane region" description="Helical" evidence="1">
    <location>
        <begin position="43"/>
        <end position="60"/>
    </location>
</feature>
<feature type="transmembrane region" description="Helical" evidence="1">
    <location>
        <begin position="103"/>
        <end position="120"/>
    </location>
</feature>
<accession>A0A2G0CJH5</accession>
<protein>
    <recommendedName>
        <fullName evidence="2">CAAX prenyl protease 2/Lysostaphin resistance protein A-like domain-containing protein</fullName>
    </recommendedName>
</protein>
<reference evidence="3 4" key="1">
    <citation type="submission" date="2017-10" db="EMBL/GenBank/DDBJ databases">
        <title>The draft genome sequence of Lewinella marina KCTC 32374.</title>
        <authorList>
            <person name="Wang K."/>
        </authorList>
    </citation>
    <scope>NUCLEOTIDE SEQUENCE [LARGE SCALE GENOMIC DNA]</scope>
    <source>
        <strain evidence="3 4">MKG-38</strain>
    </source>
</reference>
<comment type="caution">
    <text evidence="3">The sequence shown here is derived from an EMBL/GenBank/DDBJ whole genome shotgun (WGS) entry which is preliminary data.</text>
</comment>
<dbReference type="GO" id="GO:0004175">
    <property type="term" value="F:endopeptidase activity"/>
    <property type="evidence" value="ECO:0007669"/>
    <property type="project" value="UniProtKB-ARBA"/>
</dbReference>
<dbReference type="InterPro" id="IPR003675">
    <property type="entry name" value="Rce1/LyrA-like_dom"/>
</dbReference>
<keyword evidence="1" id="KW-1133">Transmembrane helix</keyword>
<dbReference type="Pfam" id="PF02517">
    <property type="entry name" value="Rce1-like"/>
    <property type="match status" value="1"/>
</dbReference>
<sequence>MVNSLDQGFYLQHMKILLWVIYALASTIVAAYLTNSLAANSRVAFAIAKILFLSPAIYMLCRNNNFKSTSAFASSDVKLAVIYFMFLTLFIVIALIKIEFDWRLSLLILAIIGTLIFVSFEELVFRGLPFSSLPEYGLRLYQHKYAILFGAAHFGNLLYNGNLMLAMNQVIIAYGLGMILSAVYLKYGSLLHVVALHFIVNITKEYDLLFDDDPIRIYSLAEISFEIHELVGFSFGLGLMCAAASYAILSREDINRLQAGRSIQSTN</sequence>
<gene>
    <name evidence="3" type="ORF">CGL56_03515</name>
</gene>
<feature type="transmembrane region" description="Helical" evidence="1">
    <location>
        <begin position="80"/>
        <end position="96"/>
    </location>
</feature>
<feature type="domain" description="CAAX prenyl protease 2/Lysostaphin resistance protein A-like" evidence="2">
    <location>
        <begin position="106"/>
        <end position="202"/>
    </location>
</feature>
<evidence type="ECO:0000313" key="3">
    <source>
        <dbReference type="EMBL" id="PHL00123.1"/>
    </source>
</evidence>
<dbReference type="Proteomes" id="UP000226437">
    <property type="component" value="Unassembled WGS sequence"/>
</dbReference>
<dbReference type="AlphaFoldDB" id="A0A2G0CJH5"/>
<keyword evidence="1" id="KW-0472">Membrane</keyword>
<evidence type="ECO:0000256" key="1">
    <source>
        <dbReference type="SAM" id="Phobius"/>
    </source>
</evidence>
<feature type="transmembrane region" description="Helical" evidence="1">
    <location>
        <begin position="140"/>
        <end position="159"/>
    </location>
</feature>
<dbReference type="EMBL" id="PDLO01000001">
    <property type="protein sequence ID" value="PHL00123.1"/>
    <property type="molecule type" value="Genomic_DNA"/>
</dbReference>
<organism evidence="3 4">
    <name type="scientific">Neolewinella marina</name>
    <dbReference type="NCBI Taxonomy" id="438751"/>
    <lineage>
        <taxon>Bacteria</taxon>
        <taxon>Pseudomonadati</taxon>
        <taxon>Bacteroidota</taxon>
        <taxon>Saprospiria</taxon>
        <taxon>Saprospirales</taxon>
        <taxon>Lewinellaceae</taxon>
        <taxon>Neolewinella</taxon>
    </lineage>
</organism>
<feature type="transmembrane region" description="Helical" evidence="1">
    <location>
        <begin position="171"/>
        <end position="200"/>
    </location>
</feature>